<gene>
    <name evidence="1" type="ORF">SAMN05444266_11516</name>
</gene>
<evidence type="ECO:0008006" key="3">
    <source>
        <dbReference type="Google" id="ProtNLM"/>
    </source>
</evidence>
<dbReference type="RefSeq" id="WP_073087596.1">
    <property type="nucleotide sequence ID" value="NZ_FRBL01000015.1"/>
</dbReference>
<reference evidence="1 2" key="1">
    <citation type="submission" date="2016-11" db="EMBL/GenBank/DDBJ databases">
        <authorList>
            <person name="Jaros S."/>
            <person name="Januszkiewicz K."/>
            <person name="Wedrychowicz H."/>
        </authorList>
    </citation>
    <scope>NUCLEOTIDE SEQUENCE [LARGE SCALE GENOMIC DNA]</scope>
    <source>
        <strain evidence="1 2">DSM 27406</strain>
    </source>
</reference>
<proteinExistence type="predicted"/>
<organism evidence="1 2">
    <name type="scientific">Chitinophaga jiangningensis</name>
    <dbReference type="NCBI Taxonomy" id="1419482"/>
    <lineage>
        <taxon>Bacteria</taxon>
        <taxon>Pseudomonadati</taxon>
        <taxon>Bacteroidota</taxon>
        <taxon>Chitinophagia</taxon>
        <taxon>Chitinophagales</taxon>
        <taxon>Chitinophagaceae</taxon>
        <taxon>Chitinophaga</taxon>
    </lineage>
</organism>
<dbReference type="AlphaFoldDB" id="A0A1M7MWL4"/>
<name>A0A1M7MWL4_9BACT</name>
<dbReference type="EMBL" id="FRBL01000015">
    <property type="protein sequence ID" value="SHM94997.1"/>
    <property type="molecule type" value="Genomic_DNA"/>
</dbReference>
<accession>A0A1M7MWL4</accession>
<sequence>MKRFIITQLFISLLLLKVKATNVDSLRPLLNIRIAENALLKDLSILQPAIIHDTLFILNHNKLVLIDFKQKNVSTNEKVNATLAGLAAKKQYPLTLSAAPEGFYIGCWDGIRLISTYGKILSFTKTEGPVDYIHSTIQKIWANFDNKVITIDKVSGAISQKVDENMFTSVGGYITIPENIGVCRSEGDVVKEFTMDPNQQLNEKEYEIPESYTFCQDPYYAFADQQYFIIYDLTKRDALYFLDKNNLKKPPVRNISMAKYQLIRTIALRNMEEDDPKLKIGYADGKYYLLSWKNGNFQVFTF</sequence>
<evidence type="ECO:0000313" key="2">
    <source>
        <dbReference type="Proteomes" id="UP000184420"/>
    </source>
</evidence>
<evidence type="ECO:0000313" key="1">
    <source>
        <dbReference type="EMBL" id="SHM94997.1"/>
    </source>
</evidence>
<keyword evidence="2" id="KW-1185">Reference proteome</keyword>
<protein>
    <recommendedName>
        <fullName evidence="3">TolB-like 6-blade propeller-like</fullName>
    </recommendedName>
</protein>
<dbReference type="Proteomes" id="UP000184420">
    <property type="component" value="Unassembled WGS sequence"/>
</dbReference>